<dbReference type="AlphaFoldDB" id="A0A392P144"/>
<proteinExistence type="inferred from homology"/>
<evidence type="ECO:0000256" key="5">
    <source>
        <dbReference type="ARBA" id="ARBA00023204"/>
    </source>
</evidence>
<keyword evidence="8" id="KW-1185">Reference proteome</keyword>
<keyword evidence="2 7" id="KW-0436">Ligase</keyword>
<dbReference type="GO" id="GO:0006273">
    <property type="term" value="P:lagging strand elongation"/>
    <property type="evidence" value="ECO:0007669"/>
    <property type="project" value="TreeGrafter"/>
</dbReference>
<comment type="caution">
    <text evidence="7">The sequence shown here is derived from an EMBL/GenBank/DDBJ whole genome shotgun (WGS) entry which is preliminary data.</text>
</comment>
<dbReference type="Pfam" id="PF04675">
    <property type="entry name" value="DNA_ligase_A_N"/>
    <property type="match status" value="1"/>
</dbReference>
<evidence type="ECO:0000256" key="4">
    <source>
        <dbReference type="ARBA" id="ARBA00023172"/>
    </source>
</evidence>
<dbReference type="SUPFAM" id="SSF117018">
    <property type="entry name" value="ATP-dependent DNA ligase DNA-binding domain"/>
    <property type="match status" value="1"/>
</dbReference>
<dbReference type="GO" id="GO:0003677">
    <property type="term" value="F:DNA binding"/>
    <property type="evidence" value="ECO:0007669"/>
    <property type="project" value="InterPro"/>
</dbReference>
<evidence type="ECO:0000256" key="3">
    <source>
        <dbReference type="ARBA" id="ARBA00022763"/>
    </source>
</evidence>
<feature type="non-terminal residue" evidence="7">
    <location>
        <position position="1"/>
    </location>
</feature>
<feature type="domain" description="DNA ligase ATP-dependent N-terminal" evidence="6">
    <location>
        <begin position="3"/>
        <end position="78"/>
    </location>
</feature>
<evidence type="ECO:0000256" key="2">
    <source>
        <dbReference type="ARBA" id="ARBA00022598"/>
    </source>
</evidence>
<evidence type="ECO:0000256" key="1">
    <source>
        <dbReference type="ARBA" id="ARBA00007572"/>
    </source>
</evidence>
<organism evidence="7 8">
    <name type="scientific">Trifolium medium</name>
    <dbReference type="NCBI Taxonomy" id="97028"/>
    <lineage>
        <taxon>Eukaryota</taxon>
        <taxon>Viridiplantae</taxon>
        <taxon>Streptophyta</taxon>
        <taxon>Embryophyta</taxon>
        <taxon>Tracheophyta</taxon>
        <taxon>Spermatophyta</taxon>
        <taxon>Magnoliopsida</taxon>
        <taxon>eudicotyledons</taxon>
        <taxon>Gunneridae</taxon>
        <taxon>Pentapetalae</taxon>
        <taxon>rosids</taxon>
        <taxon>fabids</taxon>
        <taxon>Fabales</taxon>
        <taxon>Fabaceae</taxon>
        <taxon>Papilionoideae</taxon>
        <taxon>50 kb inversion clade</taxon>
        <taxon>NPAAA clade</taxon>
        <taxon>Hologalegina</taxon>
        <taxon>IRL clade</taxon>
        <taxon>Trifolieae</taxon>
        <taxon>Trifolium</taxon>
    </lineage>
</organism>
<dbReference type="GO" id="GO:0005634">
    <property type="term" value="C:nucleus"/>
    <property type="evidence" value="ECO:0007669"/>
    <property type="project" value="TreeGrafter"/>
</dbReference>
<comment type="similarity">
    <text evidence="1">Belongs to the ATP-dependent DNA ligase family.</text>
</comment>
<accession>A0A392P144</accession>
<dbReference type="GO" id="GO:0003910">
    <property type="term" value="F:DNA ligase (ATP) activity"/>
    <property type="evidence" value="ECO:0007669"/>
    <property type="project" value="InterPro"/>
</dbReference>
<dbReference type="PANTHER" id="PTHR45674:SF4">
    <property type="entry name" value="DNA LIGASE 1"/>
    <property type="match status" value="1"/>
</dbReference>
<dbReference type="InterPro" id="IPR036599">
    <property type="entry name" value="DNA_ligase_N_sf"/>
</dbReference>
<dbReference type="InterPro" id="IPR012308">
    <property type="entry name" value="DNA_ligase_ATP-dep_N"/>
</dbReference>
<name>A0A392P144_9FABA</name>
<keyword evidence="5" id="KW-0234">DNA repair</keyword>
<dbReference type="GO" id="GO:0006310">
    <property type="term" value="P:DNA recombination"/>
    <property type="evidence" value="ECO:0007669"/>
    <property type="project" value="UniProtKB-KW"/>
</dbReference>
<keyword evidence="4" id="KW-0233">DNA recombination</keyword>
<sequence length="95" mass="10515">NRIAPAHHGLELGIGDASIIKALAEVCGRTEQQIKANYKKTGDLGLVAQASRSSQSMLRKPEPLTIRKVFNTFHLIAKYCPETMEVGVPMHRIDF</sequence>
<dbReference type="GO" id="GO:0005739">
    <property type="term" value="C:mitochondrion"/>
    <property type="evidence" value="ECO:0007669"/>
    <property type="project" value="TreeGrafter"/>
</dbReference>
<dbReference type="InterPro" id="IPR050191">
    <property type="entry name" value="ATP-dep_DNA_ligase"/>
</dbReference>
<dbReference type="Gene3D" id="1.10.3260.10">
    <property type="entry name" value="DNA ligase, ATP-dependent, N-terminal domain"/>
    <property type="match status" value="1"/>
</dbReference>
<evidence type="ECO:0000313" key="7">
    <source>
        <dbReference type="EMBL" id="MCI05728.1"/>
    </source>
</evidence>
<keyword evidence="3" id="KW-0227">DNA damage</keyword>
<evidence type="ECO:0000313" key="8">
    <source>
        <dbReference type="Proteomes" id="UP000265520"/>
    </source>
</evidence>
<dbReference type="GO" id="GO:0006281">
    <property type="term" value="P:DNA repair"/>
    <property type="evidence" value="ECO:0007669"/>
    <property type="project" value="UniProtKB-KW"/>
</dbReference>
<evidence type="ECO:0000259" key="6">
    <source>
        <dbReference type="Pfam" id="PF04675"/>
    </source>
</evidence>
<protein>
    <submittedName>
        <fullName evidence="7">DNA ligase 1-like</fullName>
    </submittedName>
</protein>
<reference evidence="7 8" key="1">
    <citation type="journal article" date="2018" name="Front. Plant Sci.">
        <title>Red Clover (Trifolium pratense) and Zigzag Clover (T. medium) - A Picture of Genomic Similarities and Differences.</title>
        <authorList>
            <person name="Dluhosova J."/>
            <person name="Istvanek J."/>
            <person name="Nedelnik J."/>
            <person name="Repkova J."/>
        </authorList>
    </citation>
    <scope>NUCLEOTIDE SEQUENCE [LARGE SCALE GENOMIC DNA]</scope>
    <source>
        <strain evidence="8">cv. 10/8</strain>
        <tissue evidence="7">Leaf</tissue>
    </source>
</reference>
<dbReference type="EMBL" id="LXQA010059544">
    <property type="protein sequence ID" value="MCI05728.1"/>
    <property type="molecule type" value="Genomic_DNA"/>
</dbReference>
<dbReference type="Proteomes" id="UP000265520">
    <property type="component" value="Unassembled WGS sequence"/>
</dbReference>
<dbReference type="PANTHER" id="PTHR45674">
    <property type="entry name" value="DNA LIGASE 1/3 FAMILY MEMBER"/>
    <property type="match status" value="1"/>
</dbReference>